<dbReference type="Proteomes" id="UP001492380">
    <property type="component" value="Unassembled WGS sequence"/>
</dbReference>
<name>A0ABR1YGI6_9PEZI</name>
<evidence type="ECO:0000256" key="1">
    <source>
        <dbReference type="ARBA" id="ARBA00023002"/>
    </source>
</evidence>
<evidence type="ECO:0000313" key="3">
    <source>
        <dbReference type="EMBL" id="KAK8229125.1"/>
    </source>
</evidence>
<dbReference type="InterPro" id="IPR011032">
    <property type="entry name" value="GroES-like_sf"/>
</dbReference>
<evidence type="ECO:0000313" key="4">
    <source>
        <dbReference type="Proteomes" id="UP001492380"/>
    </source>
</evidence>
<sequence length="354" mass="38668">MVQVQNKSFIYKNPPTGWPKPGVDIAVESRPIDLDTVEPPQGGIVTKNFYASLDPYQRGRMREPGTKSYFPSFNLNEPIDNAVVAKVVKSANPKFQPGDLVTGMCPIQEYSVLPEAAANGFRQLNNPYNLDAKLFTGALGMPGLTAYSSFYEIGKPKKGETIFISAASGAVGQIVGQLAKHEGLKVIGSVGDDAKLDFILKELNFDAGFNYKKEKPSDALARLAPNGVDIYFENVGGETLEAALEAMNNHGRIIACGMISQYNATPEERYGIRNLFHVVTKRITMRGFIVSDADMGPLHAKAHQENVQKWIAEGTFKTKMHVDKMDDAVDAFLGMLSGKNFGKAVLEIADISKE</sequence>
<keyword evidence="1" id="KW-0560">Oxidoreductase</keyword>
<dbReference type="EMBL" id="JBBWRZ010000009">
    <property type="protein sequence ID" value="KAK8229125.1"/>
    <property type="molecule type" value="Genomic_DNA"/>
</dbReference>
<dbReference type="Gene3D" id="3.40.50.720">
    <property type="entry name" value="NAD(P)-binding Rossmann-like Domain"/>
    <property type="match status" value="1"/>
</dbReference>
<dbReference type="InterPro" id="IPR036291">
    <property type="entry name" value="NAD(P)-bd_dom_sf"/>
</dbReference>
<dbReference type="PANTHER" id="PTHR43205:SF7">
    <property type="entry name" value="PROSTAGLANDIN REDUCTASE 1"/>
    <property type="match status" value="1"/>
</dbReference>
<dbReference type="Pfam" id="PF00107">
    <property type="entry name" value="ADH_zinc_N"/>
    <property type="match status" value="1"/>
</dbReference>
<feature type="domain" description="Enoyl reductase (ER)" evidence="2">
    <location>
        <begin position="22"/>
        <end position="346"/>
    </location>
</feature>
<evidence type="ECO:0000259" key="2">
    <source>
        <dbReference type="SMART" id="SM00829"/>
    </source>
</evidence>
<dbReference type="Pfam" id="PF16884">
    <property type="entry name" value="ADH_N_2"/>
    <property type="match status" value="1"/>
</dbReference>
<dbReference type="InterPro" id="IPR045010">
    <property type="entry name" value="MDR_fam"/>
</dbReference>
<dbReference type="SUPFAM" id="SSF50129">
    <property type="entry name" value="GroES-like"/>
    <property type="match status" value="1"/>
</dbReference>
<gene>
    <name evidence="3" type="ORF">HDK90DRAFT_468612</name>
</gene>
<organism evidence="3 4">
    <name type="scientific">Phyllosticta capitalensis</name>
    <dbReference type="NCBI Taxonomy" id="121624"/>
    <lineage>
        <taxon>Eukaryota</taxon>
        <taxon>Fungi</taxon>
        <taxon>Dikarya</taxon>
        <taxon>Ascomycota</taxon>
        <taxon>Pezizomycotina</taxon>
        <taxon>Dothideomycetes</taxon>
        <taxon>Dothideomycetes incertae sedis</taxon>
        <taxon>Botryosphaeriales</taxon>
        <taxon>Phyllostictaceae</taxon>
        <taxon>Phyllosticta</taxon>
    </lineage>
</organism>
<dbReference type="Gene3D" id="3.90.180.10">
    <property type="entry name" value="Medium-chain alcohol dehydrogenases, catalytic domain"/>
    <property type="match status" value="1"/>
</dbReference>
<dbReference type="InterPro" id="IPR020843">
    <property type="entry name" value="ER"/>
</dbReference>
<dbReference type="PANTHER" id="PTHR43205">
    <property type="entry name" value="PROSTAGLANDIN REDUCTASE"/>
    <property type="match status" value="1"/>
</dbReference>
<proteinExistence type="predicted"/>
<dbReference type="SMART" id="SM00829">
    <property type="entry name" value="PKS_ER"/>
    <property type="match status" value="1"/>
</dbReference>
<comment type="caution">
    <text evidence="3">The sequence shown here is derived from an EMBL/GenBank/DDBJ whole genome shotgun (WGS) entry which is preliminary data.</text>
</comment>
<accession>A0ABR1YGI6</accession>
<dbReference type="InterPro" id="IPR041694">
    <property type="entry name" value="ADH_N_2"/>
</dbReference>
<dbReference type="InterPro" id="IPR013149">
    <property type="entry name" value="ADH-like_C"/>
</dbReference>
<dbReference type="SUPFAM" id="SSF51735">
    <property type="entry name" value="NAD(P)-binding Rossmann-fold domains"/>
    <property type="match status" value="1"/>
</dbReference>
<dbReference type="CDD" id="cd05288">
    <property type="entry name" value="PGDH"/>
    <property type="match status" value="1"/>
</dbReference>
<keyword evidence="4" id="KW-1185">Reference proteome</keyword>
<protein>
    <recommendedName>
        <fullName evidence="2">Enoyl reductase (ER) domain-containing protein</fullName>
    </recommendedName>
</protein>
<reference evidence="3 4" key="1">
    <citation type="submission" date="2024-04" db="EMBL/GenBank/DDBJ databases">
        <title>Phyllosticta paracitricarpa is synonymous to the EU quarantine fungus P. citricarpa based on phylogenomic analyses.</title>
        <authorList>
            <consortium name="Lawrence Berkeley National Laboratory"/>
            <person name="Van Ingen-Buijs V.A."/>
            <person name="Van Westerhoven A.C."/>
            <person name="Haridas S."/>
            <person name="Skiadas P."/>
            <person name="Martin F."/>
            <person name="Groenewald J.Z."/>
            <person name="Crous P.W."/>
            <person name="Seidl M.F."/>
        </authorList>
    </citation>
    <scope>NUCLEOTIDE SEQUENCE [LARGE SCALE GENOMIC DNA]</scope>
    <source>
        <strain evidence="3 4">CBS 123374</strain>
    </source>
</reference>